<dbReference type="InterPro" id="IPR014284">
    <property type="entry name" value="RNA_pol_sigma-70_dom"/>
</dbReference>
<evidence type="ECO:0000256" key="4">
    <source>
        <dbReference type="ARBA" id="ARBA00023125"/>
    </source>
</evidence>
<dbReference type="InterPro" id="IPR013325">
    <property type="entry name" value="RNA_pol_sigma_r2"/>
</dbReference>
<dbReference type="InterPro" id="IPR013324">
    <property type="entry name" value="RNA_pol_sigma_r3/r4-like"/>
</dbReference>
<comment type="caution">
    <text evidence="8">The sequence shown here is derived from an EMBL/GenBank/DDBJ whole genome shotgun (WGS) entry which is preliminary data.</text>
</comment>
<evidence type="ECO:0000259" key="6">
    <source>
        <dbReference type="Pfam" id="PF04542"/>
    </source>
</evidence>
<dbReference type="Gene3D" id="1.10.1740.10">
    <property type="match status" value="1"/>
</dbReference>
<name>A0ABS9CM65_9FIRM</name>
<evidence type="ECO:0000256" key="2">
    <source>
        <dbReference type="ARBA" id="ARBA00023015"/>
    </source>
</evidence>
<evidence type="ECO:0000256" key="5">
    <source>
        <dbReference type="ARBA" id="ARBA00023163"/>
    </source>
</evidence>
<gene>
    <name evidence="8" type="ORF">JQM67_06525</name>
</gene>
<dbReference type="InterPro" id="IPR036388">
    <property type="entry name" value="WH-like_DNA-bd_sf"/>
</dbReference>
<sequence>MEDERILELYWARNTQAIHETSEKYGGRLSQLSARLLRAKEDAEECVNDTYLGAWNAIPPQRPSYFFAFLAKLCRNIACNKLDWLNAAKRRAEVVELTDELAACIPNPEDERQRESRELGEALNRFLESLPQENRLIFMRRYWYMDSVHEIAARYGFGESRVKTSLFRTRQKLREYLEKEEISV</sequence>
<dbReference type="Proteomes" id="UP001299220">
    <property type="component" value="Unassembled WGS sequence"/>
</dbReference>
<dbReference type="SUPFAM" id="SSF88659">
    <property type="entry name" value="Sigma3 and sigma4 domains of RNA polymerase sigma factors"/>
    <property type="match status" value="1"/>
</dbReference>
<comment type="similarity">
    <text evidence="1">Belongs to the sigma-70 factor family. ECF subfamily.</text>
</comment>
<evidence type="ECO:0000259" key="7">
    <source>
        <dbReference type="Pfam" id="PF04545"/>
    </source>
</evidence>
<dbReference type="InterPro" id="IPR007630">
    <property type="entry name" value="RNA_pol_sigma70_r4"/>
</dbReference>
<reference evidence="8 9" key="1">
    <citation type="submission" date="2020-12" db="EMBL/GenBank/DDBJ databases">
        <title>Whole genome sequences of gut porcine anaerobes.</title>
        <authorList>
            <person name="Kubasova T."/>
            <person name="Jahodarova E."/>
            <person name="Rychlik I."/>
        </authorList>
    </citation>
    <scope>NUCLEOTIDE SEQUENCE [LARGE SCALE GENOMIC DNA]</scope>
    <source>
        <strain evidence="8 9">An867</strain>
    </source>
</reference>
<dbReference type="PANTHER" id="PTHR43133:SF8">
    <property type="entry name" value="RNA POLYMERASE SIGMA FACTOR HI_1459-RELATED"/>
    <property type="match status" value="1"/>
</dbReference>
<dbReference type="EMBL" id="JAFBIT010000002">
    <property type="protein sequence ID" value="MCF2652252.1"/>
    <property type="molecule type" value="Genomic_DNA"/>
</dbReference>
<evidence type="ECO:0000313" key="8">
    <source>
        <dbReference type="EMBL" id="MCF2652252.1"/>
    </source>
</evidence>
<dbReference type="InterPro" id="IPR007627">
    <property type="entry name" value="RNA_pol_sigma70_r2"/>
</dbReference>
<evidence type="ECO:0000313" key="9">
    <source>
        <dbReference type="Proteomes" id="UP001299220"/>
    </source>
</evidence>
<organism evidence="8 9">
    <name type="scientific">Anaeromassilibacillus senegalensis</name>
    <dbReference type="NCBI Taxonomy" id="1673717"/>
    <lineage>
        <taxon>Bacteria</taxon>
        <taxon>Bacillati</taxon>
        <taxon>Bacillota</taxon>
        <taxon>Clostridia</taxon>
        <taxon>Eubacteriales</taxon>
        <taxon>Acutalibacteraceae</taxon>
        <taxon>Anaeromassilibacillus</taxon>
    </lineage>
</organism>
<proteinExistence type="inferred from homology"/>
<dbReference type="InterPro" id="IPR039425">
    <property type="entry name" value="RNA_pol_sigma-70-like"/>
</dbReference>
<keyword evidence="2" id="KW-0805">Transcription regulation</keyword>
<keyword evidence="5" id="KW-0804">Transcription</keyword>
<keyword evidence="4" id="KW-0238">DNA-binding</keyword>
<keyword evidence="3" id="KW-0731">Sigma factor</keyword>
<dbReference type="SUPFAM" id="SSF88946">
    <property type="entry name" value="Sigma2 domain of RNA polymerase sigma factors"/>
    <property type="match status" value="1"/>
</dbReference>
<feature type="domain" description="RNA polymerase sigma-70 region 2" evidence="6">
    <location>
        <begin position="23"/>
        <end position="80"/>
    </location>
</feature>
<protein>
    <submittedName>
        <fullName evidence="8">Sigma-70 family RNA polymerase sigma factor</fullName>
    </submittedName>
</protein>
<keyword evidence="9" id="KW-1185">Reference proteome</keyword>
<accession>A0ABS9CM65</accession>
<dbReference type="NCBIfam" id="TIGR02937">
    <property type="entry name" value="sigma70-ECF"/>
    <property type="match status" value="1"/>
</dbReference>
<dbReference type="Gene3D" id="1.10.10.10">
    <property type="entry name" value="Winged helix-like DNA-binding domain superfamily/Winged helix DNA-binding domain"/>
    <property type="match status" value="1"/>
</dbReference>
<dbReference type="Pfam" id="PF04545">
    <property type="entry name" value="Sigma70_r4"/>
    <property type="match status" value="1"/>
</dbReference>
<evidence type="ECO:0000256" key="3">
    <source>
        <dbReference type="ARBA" id="ARBA00023082"/>
    </source>
</evidence>
<dbReference type="Pfam" id="PF04542">
    <property type="entry name" value="Sigma70_r2"/>
    <property type="match status" value="1"/>
</dbReference>
<feature type="domain" description="RNA polymerase sigma-70 region 4" evidence="7">
    <location>
        <begin position="127"/>
        <end position="175"/>
    </location>
</feature>
<dbReference type="PANTHER" id="PTHR43133">
    <property type="entry name" value="RNA POLYMERASE ECF-TYPE SIGMA FACTO"/>
    <property type="match status" value="1"/>
</dbReference>
<evidence type="ECO:0000256" key="1">
    <source>
        <dbReference type="ARBA" id="ARBA00010641"/>
    </source>
</evidence>